<dbReference type="AlphaFoldDB" id="A0A811UWU3"/>
<dbReference type="PANTHER" id="PTHR13449:SF2">
    <property type="entry name" value="PROTEIN WNTLESS HOMOLOG"/>
    <property type="match status" value="1"/>
</dbReference>
<comment type="subunit">
    <text evidence="14">Interacts with wg; in the Golgi. Interacts with Vps35, a component of the retromer complex; wls stability is regulated by Vps35.</text>
</comment>
<comment type="caution">
    <text evidence="21">The sequence shown here is derived from an EMBL/GenBank/DDBJ whole genome shotgun (WGS) entry which is preliminary data.</text>
</comment>
<dbReference type="GO" id="GO:0042734">
    <property type="term" value="C:presynaptic membrane"/>
    <property type="evidence" value="ECO:0007669"/>
    <property type="project" value="UniProtKB-SubCell"/>
</dbReference>
<evidence type="ECO:0000256" key="17">
    <source>
        <dbReference type="SAM" id="MobiDB-lite"/>
    </source>
</evidence>
<dbReference type="PANTHER" id="PTHR13449">
    <property type="entry name" value="INTEGRAL MEMBRANE PROTEIN GPR177"/>
    <property type="match status" value="1"/>
</dbReference>
<evidence type="ECO:0000259" key="20">
    <source>
        <dbReference type="Pfam" id="PF06664"/>
    </source>
</evidence>
<keyword evidence="22" id="KW-1185">Reference proteome</keyword>
<evidence type="ECO:0000313" key="22">
    <source>
        <dbReference type="Proteomes" id="UP000606786"/>
    </source>
</evidence>
<proteinExistence type="predicted"/>
<evidence type="ECO:0000256" key="14">
    <source>
        <dbReference type="ARBA" id="ARBA00025880"/>
    </source>
</evidence>
<keyword evidence="4 18" id="KW-0812">Transmembrane</keyword>
<dbReference type="GO" id="GO:0010008">
    <property type="term" value="C:endosome membrane"/>
    <property type="evidence" value="ECO:0007669"/>
    <property type="project" value="UniProtKB-SubCell"/>
</dbReference>
<organism evidence="21 22">
    <name type="scientific">Ceratitis capitata</name>
    <name type="common">Mediterranean fruit fly</name>
    <name type="synonym">Tephritis capitata</name>
    <dbReference type="NCBI Taxonomy" id="7213"/>
    <lineage>
        <taxon>Eukaryota</taxon>
        <taxon>Metazoa</taxon>
        <taxon>Ecdysozoa</taxon>
        <taxon>Arthropoda</taxon>
        <taxon>Hexapoda</taxon>
        <taxon>Insecta</taxon>
        <taxon>Pterygota</taxon>
        <taxon>Neoptera</taxon>
        <taxon>Endopterygota</taxon>
        <taxon>Diptera</taxon>
        <taxon>Brachycera</taxon>
        <taxon>Muscomorpha</taxon>
        <taxon>Tephritoidea</taxon>
        <taxon>Tephritidae</taxon>
        <taxon>Ceratitis</taxon>
        <taxon>Ceratitis</taxon>
    </lineage>
</organism>
<evidence type="ECO:0000256" key="6">
    <source>
        <dbReference type="ARBA" id="ARBA00022753"/>
    </source>
</evidence>
<keyword evidence="5" id="KW-0217">Developmental protein</keyword>
<evidence type="ECO:0000256" key="12">
    <source>
        <dbReference type="ARBA" id="ARBA00023273"/>
    </source>
</evidence>
<accession>A0A811UWU3</accession>
<comment type="subcellular location">
    <subcellularLocation>
        <location evidence="2">Endoplasmic reticulum membrane</location>
        <topology evidence="2">Multi-pass membrane protein</topology>
    </subcellularLocation>
    <subcellularLocation>
        <location evidence="1">Endosome membrane</location>
        <topology evidence="1">Multi-pass membrane protein</topology>
    </subcellularLocation>
    <subcellularLocation>
        <location evidence="15">Postsynaptic cell membrane</location>
        <topology evidence="15">Multi-pass membrane protein</topology>
    </subcellularLocation>
    <subcellularLocation>
        <location evidence="16">Presynaptic cell membrane</location>
        <topology evidence="16">Multi-pass membrane protein</topology>
    </subcellularLocation>
</comment>
<keyword evidence="12" id="KW-0966">Cell projection</keyword>
<dbReference type="Pfam" id="PF06664">
    <property type="entry name" value="WLS-like_TM"/>
    <property type="match status" value="1"/>
</dbReference>
<keyword evidence="7" id="KW-0256">Endoplasmic reticulum</keyword>
<evidence type="ECO:0000256" key="16">
    <source>
        <dbReference type="ARBA" id="ARBA00034107"/>
    </source>
</evidence>
<keyword evidence="6" id="KW-0967">Endosome</keyword>
<dbReference type="GO" id="GO:0045211">
    <property type="term" value="C:postsynaptic membrane"/>
    <property type="evidence" value="ECO:0007669"/>
    <property type="project" value="UniProtKB-SubCell"/>
</dbReference>
<feature type="signal peptide" evidence="19">
    <location>
        <begin position="1"/>
        <end position="18"/>
    </location>
</feature>
<evidence type="ECO:0000256" key="11">
    <source>
        <dbReference type="ARBA" id="ARBA00023257"/>
    </source>
</evidence>
<feature type="compositionally biased region" description="Polar residues" evidence="17">
    <location>
        <begin position="95"/>
        <end position="110"/>
    </location>
</feature>
<dbReference type="GO" id="GO:0007367">
    <property type="term" value="P:segment polarity determination"/>
    <property type="evidence" value="ECO:0007669"/>
    <property type="project" value="UniProtKB-KW"/>
</dbReference>
<evidence type="ECO:0000256" key="7">
    <source>
        <dbReference type="ARBA" id="ARBA00022824"/>
    </source>
</evidence>
<dbReference type="GO" id="GO:0061355">
    <property type="term" value="P:Wnt protein secretion"/>
    <property type="evidence" value="ECO:0007669"/>
    <property type="project" value="TreeGrafter"/>
</dbReference>
<dbReference type="GO" id="GO:0016055">
    <property type="term" value="P:Wnt signaling pathway"/>
    <property type="evidence" value="ECO:0007669"/>
    <property type="project" value="InterPro"/>
</dbReference>
<evidence type="ECO:0000256" key="19">
    <source>
        <dbReference type="SAM" id="SignalP"/>
    </source>
</evidence>
<dbReference type="OrthoDB" id="5804250at2759"/>
<comment type="function">
    <text evidence="13">A segment polarity gene required for wingless (wg)-dependent patterning processes, acting in both wg-sending cells and wg-target cells. In non-neuronal cells wls directs wg secretion. The wls traffic loop encompasses the Golgi, the cell surface, an endocytic compartment and a retrograde route leading back to the Golgi, and involves clathrin-mediated endocytosis and the retromer complex (a conserved protein complex consisting of Vps35 and Vps26). In neuronal cells (the larval motorneuron NMJ), the wg signal moves across the synapse via the release of wls-containing exosome-like vesicles. Postsynaptic wls is required for the trafficking of fz2 through the fz2-interacting protein Grip.</text>
</comment>
<dbReference type="Proteomes" id="UP000606786">
    <property type="component" value="Unassembled WGS sequence"/>
</dbReference>
<keyword evidence="8 18" id="KW-1133">Transmembrane helix</keyword>
<feature type="region of interest" description="Disordered" evidence="17">
    <location>
        <begin position="93"/>
        <end position="116"/>
    </location>
</feature>
<feature type="chain" id="PRO_5032614851" description="Protein wntless" evidence="19">
    <location>
        <begin position="19"/>
        <end position="116"/>
    </location>
</feature>
<evidence type="ECO:0000256" key="5">
    <source>
        <dbReference type="ARBA" id="ARBA00022716"/>
    </source>
</evidence>
<feature type="domain" description="Wntless-like transmembrane" evidence="20">
    <location>
        <begin position="1"/>
        <end position="62"/>
    </location>
</feature>
<evidence type="ECO:0000256" key="15">
    <source>
        <dbReference type="ARBA" id="ARBA00034104"/>
    </source>
</evidence>
<keyword evidence="10 18" id="KW-0472">Membrane</keyword>
<evidence type="ECO:0000256" key="8">
    <source>
        <dbReference type="ARBA" id="ARBA00022989"/>
    </source>
</evidence>
<evidence type="ECO:0000313" key="21">
    <source>
        <dbReference type="EMBL" id="CAD7002798.1"/>
    </source>
</evidence>
<reference evidence="21" key="1">
    <citation type="submission" date="2020-11" db="EMBL/GenBank/DDBJ databases">
        <authorList>
            <person name="Whitehead M."/>
        </authorList>
    </citation>
    <scope>NUCLEOTIDE SEQUENCE</scope>
    <source>
        <strain evidence="21">EGII</strain>
    </source>
</reference>
<gene>
    <name evidence="21" type="ORF">CCAP1982_LOCUS11268</name>
</gene>
<dbReference type="InterPro" id="IPR047843">
    <property type="entry name" value="WLS-like_TM"/>
</dbReference>
<keyword evidence="9" id="KW-0770">Synapse</keyword>
<keyword evidence="5" id="KW-0709">Segmentation polarity protein</keyword>
<evidence type="ECO:0000256" key="3">
    <source>
        <dbReference type="ARBA" id="ARBA00015887"/>
    </source>
</evidence>
<evidence type="ECO:0000256" key="1">
    <source>
        <dbReference type="ARBA" id="ARBA00004337"/>
    </source>
</evidence>
<evidence type="ECO:0000256" key="18">
    <source>
        <dbReference type="SAM" id="Phobius"/>
    </source>
</evidence>
<sequence>MLATLLCAGLTVAGFIMGQVAEGQWKWDEDMEIQLTSAFLTGVYGMWNIYIFALLILYAPSHKQWPSNSSDETTQSNENIVAAAASEEIEFSHLPSDSNPSEISSLTSFTRKVAFD</sequence>
<name>A0A811UWU3_CERCA</name>
<evidence type="ECO:0000256" key="2">
    <source>
        <dbReference type="ARBA" id="ARBA00004477"/>
    </source>
</evidence>
<keyword evidence="11" id="KW-0628">Postsynaptic cell membrane</keyword>
<evidence type="ECO:0000256" key="9">
    <source>
        <dbReference type="ARBA" id="ARBA00023018"/>
    </source>
</evidence>
<dbReference type="EMBL" id="CAJHJT010000034">
    <property type="protein sequence ID" value="CAD7002798.1"/>
    <property type="molecule type" value="Genomic_DNA"/>
</dbReference>
<dbReference type="GO" id="GO:0017147">
    <property type="term" value="F:Wnt-protein binding"/>
    <property type="evidence" value="ECO:0007669"/>
    <property type="project" value="InterPro"/>
</dbReference>
<evidence type="ECO:0000256" key="10">
    <source>
        <dbReference type="ARBA" id="ARBA00023136"/>
    </source>
</evidence>
<keyword evidence="19" id="KW-0732">Signal</keyword>
<dbReference type="GO" id="GO:0005789">
    <property type="term" value="C:endoplasmic reticulum membrane"/>
    <property type="evidence" value="ECO:0007669"/>
    <property type="project" value="UniProtKB-SubCell"/>
</dbReference>
<protein>
    <recommendedName>
        <fullName evidence="3">Protein wntless</fullName>
    </recommendedName>
</protein>
<dbReference type="InterPro" id="IPR009551">
    <property type="entry name" value="Wntless"/>
</dbReference>
<dbReference type="GO" id="GO:0006886">
    <property type="term" value="P:intracellular protein transport"/>
    <property type="evidence" value="ECO:0007669"/>
    <property type="project" value="TreeGrafter"/>
</dbReference>
<evidence type="ECO:0000256" key="4">
    <source>
        <dbReference type="ARBA" id="ARBA00022692"/>
    </source>
</evidence>
<feature type="transmembrane region" description="Helical" evidence="18">
    <location>
        <begin position="39"/>
        <end position="59"/>
    </location>
</feature>
<evidence type="ECO:0000256" key="13">
    <source>
        <dbReference type="ARBA" id="ARBA00025339"/>
    </source>
</evidence>